<dbReference type="SUPFAM" id="SSF55486">
    <property type="entry name" value="Metalloproteases ('zincins'), catalytic domain"/>
    <property type="match status" value="1"/>
</dbReference>
<dbReference type="InterPro" id="IPR050344">
    <property type="entry name" value="Peptidase_M1_aminopeptidases"/>
</dbReference>
<dbReference type="InterPro" id="IPR042097">
    <property type="entry name" value="Aminopeptidase_N-like_N_sf"/>
</dbReference>
<keyword evidence="6" id="KW-0378">Hydrolase</keyword>
<protein>
    <submittedName>
        <fullName evidence="13">Aminopeptidase</fullName>
    </submittedName>
</protein>
<dbReference type="PANTHER" id="PTHR11533">
    <property type="entry name" value="PROTEASE M1 ZINC METALLOPROTEASE"/>
    <property type="match status" value="1"/>
</dbReference>
<sequence length="560" mass="63872">MRPALLLLVFALMLDVIASDDVDYLYRLPTYVRPISYDLKLSIDSESQTTSGEVSIEVYCLKNTTEVTLHAHPSYLLITHATCSLLFDNDTYYFDAPTADWRSQTLTFSSFNHTTLMQEGSIYTLRFWFNATLSTDGWGLSWHDDGAGGVWLNALFQLSHARRLFPCFDEPKWKASFKLELWLSGDFALNSYVALSNGVSTKMAVNEELVMWTFDPTPPISTYLFTMSIGKFASYCEVDVALREELCVWQFAHLQDWHASAAYTIHLAAKYDFAMTAYLNIDSPSKLHFLIVPVRVNGMESYGLISIKSNLWPTSTGLEENSTGDSLFESRQRAAFEYTVVHELAHQWFGNLVTPTYWSHVWLSESLASLISGFDAEENAEVISDLSEDTLVSDKWAEGISRLVYRKGTAVLRMLQSVIGHALLRLVLLDYLDHYQFAAASTEDFLTVLADVTSTHNLSFDASAFLKDWLYQGSYPIVEIYFDKETVEFYFSQHPRLGDKLSRWMIPIWSTCLLSNVTNLWWISKKGLLLNLADVTSSNDTAAIVWNKYEPVYYEISKRY</sequence>
<dbReference type="Pfam" id="PF17900">
    <property type="entry name" value="Peptidase_M1_N"/>
    <property type="match status" value="1"/>
</dbReference>
<feature type="domain" description="Peptidase M1 membrane alanine aminopeptidase" evidence="10">
    <location>
        <begin position="295"/>
        <end position="378"/>
    </location>
</feature>
<evidence type="ECO:0000256" key="2">
    <source>
        <dbReference type="ARBA" id="ARBA00010136"/>
    </source>
</evidence>
<dbReference type="Pfam" id="PF01433">
    <property type="entry name" value="Peptidase_M1"/>
    <property type="match status" value="2"/>
</dbReference>
<evidence type="ECO:0000256" key="3">
    <source>
        <dbReference type="ARBA" id="ARBA00022438"/>
    </source>
</evidence>
<keyword evidence="3" id="KW-0031">Aminopeptidase</keyword>
<dbReference type="PANTHER" id="PTHR11533:SF174">
    <property type="entry name" value="PUROMYCIN-SENSITIVE AMINOPEPTIDASE-RELATED"/>
    <property type="match status" value="1"/>
</dbReference>
<evidence type="ECO:0000256" key="1">
    <source>
        <dbReference type="ARBA" id="ARBA00001947"/>
    </source>
</evidence>
<dbReference type="GO" id="GO:0005615">
    <property type="term" value="C:extracellular space"/>
    <property type="evidence" value="ECO:0007669"/>
    <property type="project" value="TreeGrafter"/>
</dbReference>
<dbReference type="Proteomes" id="UP000887566">
    <property type="component" value="Unplaced"/>
</dbReference>
<evidence type="ECO:0000256" key="7">
    <source>
        <dbReference type="ARBA" id="ARBA00022833"/>
    </source>
</evidence>
<dbReference type="GO" id="GO:0042277">
    <property type="term" value="F:peptide binding"/>
    <property type="evidence" value="ECO:0007669"/>
    <property type="project" value="TreeGrafter"/>
</dbReference>
<evidence type="ECO:0000313" key="12">
    <source>
        <dbReference type="Proteomes" id="UP000887566"/>
    </source>
</evidence>
<comment type="similarity">
    <text evidence="2">Belongs to the peptidase M1 family.</text>
</comment>
<dbReference type="Gene3D" id="1.10.390.10">
    <property type="entry name" value="Neutral Protease Domain 2"/>
    <property type="match status" value="2"/>
</dbReference>
<dbReference type="WBParaSite" id="PSAMB.scaffold995size37426.g10210.t1">
    <property type="protein sequence ID" value="PSAMB.scaffold995size37426.g10210.t1"/>
    <property type="gene ID" value="PSAMB.scaffold995size37426.g10210"/>
</dbReference>
<dbReference type="Gene3D" id="2.60.40.1730">
    <property type="entry name" value="tricorn interacting facor f3 domain"/>
    <property type="match status" value="1"/>
</dbReference>
<dbReference type="InterPro" id="IPR001930">
    <property type="entry name" value="Peptidase_M1"/>
</dbReference>
<name>A0A914XVU2_9BILA</name>
<proteinExistence type="inferred from homology"/>
<evidence type="ECO:0000256" key="4">
    <source>
        <dbReference type="ARBA" id="ARBA00022670"/>
    </source>
</evidence>
<evidence type="ECO:0000256" key="9">
    <source>
        <dbReference type="SAM" id="SignalP"/>
    </source>
</evidence>
<keyword evidence="4" id="KW-0645">Protease</keyword>
<keyword evidence="5" id="KW-0479">Metal-binding</keyword>
<keyword evidence="7" id="KW-0862">Zinc</keyword>
<dbReference type="GO" id="GO:0043171">
    <property type="term" value="P:peptide catabolic process"/>
    <property type="evidence" value="ECO:0007669"/>
    <property type="project" value="TreeGrafter"/>
</dbReference>
<feature type="chain" id="PRO_5037410599" evidence="9">
    <location>
        <begin position="20"/>
        <end position="560"/>
    </location>
</feature>
<dbReference type="InterPro" id="IPR014782">
    <property type="entry name" value="Peptidase_M1_dom"/>
</dbReference>
<dbReference type="AlphaFoldDB" id="A0A914XVU2"/>
<keyword evidence="9" id="KW-0732">Signal</keyword>
<feature type="domain" description="Peptidase M1 membrane alanine aminopeptidase" evidence="10">
    <location>
        <begin position="400"/>
        <end position="460"/>
    </location>
</feature>
<accession>A0A914XVU2</accession>
<feature type="domain" description="Aminopeptidase N-like N-terminal" evidence="11">
    <location>
        <begin position="34"/>
        <end position="224"/>
    </location>
</feature>
<dbReference type="GO" id="GO:0006508">
    <property type="term" value="P:proteolysis"/>
    <property type="evidence" value="ECO:0007669"/>
    <property type="project" value="UniProtKB-KW"/>
</dbReference>
<dbReference type="SUPFAM" id="SSF63737">
    <property type="entry name" value="Leukotriene A4 hydrolase N-terminal domain"/>
    <property type="match status" value="1"/>
</dbReference>
<dbReference type="GO" id="GO:0070006">
    <property type="term" value="F:metalloaminopeptidase activity"/>
    <property type="evidence" value="ECO:0007669"/>
    <property type="project" value="TreeGrafter"/>
</dbReference>
<dbReference type="GO" id="GO:0016020">
    <property type="term" value="C:membrane"/>
    <property type="evidence" value="ECO:0007669"/>
    <property type="project" value="TreeGrafter"/>
</dbReference>
<evidence type="ECO:0000259" key="10">
    <source>
        <dbReference type="Pfam" id="PF01433"/>
    </source>
</evidence>
<feature type="signal peptide" evidence="9">
    <location>
        <begin position="1"/>
        <end position="19"/>
    </location>
</feature>
<organism evidence="12 13">
    <name type="scientific">Plectus sambesii</name>
    <dbReference type="NCBI Taxonomy" id="2011161"/>
    <lineage>
        <taxon>Eukaryota</taxon>
        <taxon>Metazoa</taxon>
        <taxon>Ecdysozoa</taxon>
        <taxon>Nematoda</taxon>
        <taxon>Chromadorea</taxon>
        <taxon>Plectida</taxon>
        <taxon>Plectina</taxon>
        <taxon>Plectoidea</taxon>
        <taxon>Plectidae</taxon>
        <taxon>Plectus</taxon>
    </lineage>
</organism>
<dbReference type="GO" id="GO:0005737">
    <property type="term" value="C:cytoplasm"/>
    <property type="evidence" value="ECO:0007669"/>
    <property type="project" value="TreeGrafter"/>
</dbReference>
<reference evidence="13" key="1">
    <citation type="submission" date="2022-11" db="UniProtKB">
        <authorList>
            <consortium name="WormBaseParasite"/>
        </authorList>
    </citation>
    <scope>IDENTIFICATION</scope>
</reference>
<keyword evidence="12" id="KW-1185">Reference proteome</keyword>
<evidence type="ECO:0000259" key="11">
    <source>
        <dbReference type="Pfam" id="PF17900"/>
    </source>
</evidence>
<dbReference type="PRINTS" id="PR00756">
    <property type="entry name" value="ALADIPTASE"/>
</dbReference>
<dbReference type="GO" id="GO:0008270">
    <property type="term" value="F:zinc ion binding"/>
    <property type="evidence" value="ECO:0007669"/>
    <property type="project" value="InterPro"/>
</dbReference>
<evidence type="ECO:0000256" key="8">
    <source>
        <dbReference type="ARBA" id="ARBA00023049"/>
    </source>
</evidence>
<comment type="cofactor">
    <cofactor evidence="1">
        <name>Zn(2+)</name>
        <dbReference type="ChEBI" id="CHEBI:29105"/>
    </cofactor>
</comment>
<evidence type="ECO:0000256" key="6">
    <source>
        <dbReference type="ARBA" id="ARBA00022801"/>
    </source>
</evidence>
<evidence type="ECO:0000256" key="5">
    <source>
        <dbReference type="ARBA" id="ARBA00022723"/>
    </source>
</evidence>
<dbReference type="InterPro" id="IPR027268">
    <property type="entry name" value="Peptidase_M4/M1_CTD_sf"/>
</dbReference>
<dbReference type="InterPro" id="IPR045357">
    <property type="entry name" value="Aminopeptidase_N-like_N"/>
</dbReference>
<evidence type="ECO:0000313" key="13">
    <source>
        <dbReference type="WBParaSite" id="PSAMB.scaffold995size37426.g10210.t1"/>
    </source>
</evidence>
<keyword evidence="8" id="KW-0482">Metalloprotease</keyword>